<keyword evidence="3" id="KW-1185">Reference proteome</keyword>
<dbReference type="EMBL" id="BMCS01000003">
    <property type="protein sequence ID" value="GGF39136.1"/>
    <property type="molecule type" value="Genomic_DNA"/>
</dbReference>
<feature type="compositionally biased region" description="Basic and acidic residues" evidence="1">
    <location>
        <begin position="58"/>
        <end position="69"/>
    </location>
</feature>
<protein>
    <recommendedName>
        <fullName evidence="4">Tail assembly chaperone</fullName>
    </recommendedName>
</protein>
<organism evidence="2 3">
    <name type="scientific">Williamsia phyllosphaerae</name>
    <dbReference type="NCBI Taxonomy" id="885042"/>
    <lineage>
        <taxon>Bacteria</taxon>
        <taxon>Bacillati</taxon>
        <taxon>Actinomycetota</taxon>
        <taxon>Actinomycetes</taxon>
        <taxon>Mycobacteriales</taxon>
        <taxon>Nocardiaceae</taxon>
        <taxon>Williamsia</taxon>
    </lineage>
</organism>
<accession>A0ABQ1V769</accession>
<evidence type="ECO:0000313" key="3">
    <source>
        <dbReference type="Proteomes" id="UP000632454"/>
    </source>
</evidence>
<sequence>MELHRRMNPEWRFAEPNTFLLAEIANIQSWMRYFELSSRVERADDVPVMFRPAQYGPVREDPAPSKPADDPAAADAARSVAADLRAELVA</sequence>
<reference evidence="3" key="1">
    <citation type="journal article" date="2019" name="Int. J. Syst. Evol. Microbiol.">
        <title>The Global Catalogue of Microorganisms (GCM) 10K type strain sequencing project: providing services to taxonomists for standard genome sequencing and annotation.</title>
        <authorList>
            <consortium name="The Broad Institute Genomics Platform"/>
            <consortium name="The Broad Institute Genome Sequencing Center for Infectious Disease"/>
            <person name="Wu L."/>
            <person name="Ma J."/>
        </authorList>
    </citation>
    <scope>NUCLEOTIDE SEQUENCE [LARGE SCALE GENOMIC DNA]</scope>
    <source>
        <strain evidence="3">CCM 7855</strain>
    </source>
</reference>
<name>A0ABQ1V769_9NOCA</name>
<proteinExistence type="predicted"/>
<feature type="region of interest" description="Disordered" evidence="1">
    <location>
        <begin position="54"/>
        <end position="78"/>
    </location>
</feature>
<dbReference type="RefSeq" id="WP_188492008.1">
    <property type="nucleotide sequence ID" value="NZ_BMCS01000003.1"/>
</dbReference>
<evidence type="ECO:0008006" key="4">
    <source>
        <dbReference type="Google" id="ProtNLM"/>
    </source>
</evidence>
<dbReference type="Proteomes" id="UP000632454">
    <property type="component" value="Unassembled WGS sequence"/>
</dbReference>
<evidence type="ECO:0000313" key="2">
    <source>
        <dbReference type="EMBL" id="GGF39136.1"/>
    </source>
</evidence>
<evidence type="ECO:0000256" key="1">
    <source>
        <dbReference type="SAM" id="MobiDB-lite"/>
    </source>
</evidence>
<comment type="caution">
    <text evidence="2">The sequence shown here is derived from an EMBL/GenBank/DDBJ whole genome shotgun (WGS) entry which is preliminary data.</text>
</comment>
<gene>
    <name evidence="2" type="ORF">GCM10007298_38550</name>
</gene>